<organism evidence="2 3">
    <name type="scientific">Thalassospira lucentensis</name>
    <dbReference type="NCBI Taxonomy" id="168935"/>
    <lineage>
        <taxon>Bacteria</taxon>
        <taxon>Pseudomonadati</taxon>
        <taxon>Pseudomonadota</taxon>
        <taxon>Alphaproteobacteria</taxon>
        <taxon>Rhodospirillales</taxon>
        <taxon>Thalassospiraceae</taxon>
        <taxon>Thalassospira</taxon>
    </lineage>
</organism>
<protein>
    <submittedName>
        <fullName evidence="2">Carboxylate-amine ligase</fullName>
    </submittedName>
</protein>
<dbReference type="AlphaFoldDB" id="A0A358HMV8"/>
<keyword evidence="2" id="KW-0436">Ligase</keyword>
<evidence type="ECO:0000313" key="3">
    <source>
        <dbReference type="Proteomes" id="UP000264753"/>
    </source>
</evidence>
<dbReference type="Proteomes" id="UP000264753">
    <property type="component" value="Unassembled WGS sequence"/>
</dbReference>
<evidence type="ECO:0000256" key="1">
    <source>
        <dbReference type="SAM" id="MobiDB-lite"/>
    </source>
</evidence>
<dbReference type="Gene3D" id="3.30.590.20">
    <property type="match status" value="1"/>
</dbReference>
<comment type="caution">
    <text evidence="2">The sequence shown here is derived from an EMBL/GenBank/DDBJ whole genome shotgun (WGS) entry which is preliminary data.</text>
</comment>
<reference evidence="2 3" key="1">
    <citation type="journal article" date="2018" name="Nat. Biotechnol.">
        <title>A standardized bacterial taxonomy based on genome phylogeny substantially revises the tree of life.</title>
        <authorList>
            <person name="Parks D.H."/>
            <person name="Chuvochina M."/>
            <person name="Waite D.W."/>
            <person name="Rinke C."/>
            <person name="Skarshewski A."/>
            <person name="Chaumeil P.A."/>
            <person name="Hugenholtz P."/>
        </authorList>
    </citation>
    <scope>NUCLEOTIDE SEQUENCE [LARGE SCALE GENOMIC DNA]</scope>
    <source>
        <strain evidence="2">UBA8707</strain>
    </source>
</reference>
<dbReference type="GO" id="GO:0016874">
    <property type="term" value="F:ligase activity"/>
    <property type="evidence" value="ECO:0007669"/>
    <property type="project" value="UniProtKB-KW"/>
</dbReference>
<gene>
    <name evidence="2" type="ORF">DEF21_01300</name>
</gene>
<evidence type="ECO:0000313" key="2">
    <source>
        <dbReference type="EMBL" id="HBU96525.1"/>
    </source>
</evidence>
<sequence length="50" mass="5583">MAAFQTQEPGFSIGIEEEFWLVDRQSRDLANDPPADFLKDAKAKLGDQVS</sequence>
<proteinExistence type="predicted"/>
<feature type="region of interest" description="Disordered" evidence="1">
    <location>
        <begin position="30"/>
        <end position="50"/>
    </location>
</feature>
<feature type="non-terminal residue" evidence="2">
    <location>
        <position position="50"/>
    </location>
</feature>
<accession>A0A358HMV8</accession>
<dbReference type="EMBL" id="DOOG01000014">
    <property type="protein sequence ID" value="HBU96525.1"/>
    <property type="molecule type" value="Genomic_DNA"/>
</dbReference>
<feature type="compositionally biased region" description="Basic and acidic residues" evidence="1">
    <location>
        <begin position="37"/>
        <end position="50"/>
    </location>
</feature>
<name>A0A358HMV8_9PROT</name>